<feature type="domain" description="Fungal-type protein kinase" evidence="2">
    <location>
        <begin position="265"/>
        <end position="435"/>
    </location>
</feature>
<evidence type="ECO:0000256" key="1">
    <source>
        <dbReference type="SAM" id="MobiDB-lite"/>
    </source>
</evidence>
<keyword evidence="4" id="KW-1185">Reference proteome</keyword>
<dbReference type="Proteomes" id="UP001385951">
    <property type="component" value="Unassembled WGS sequence"/>
</dbReference>
<dbReference type="SUPFAM" id="SSF56112">
    <property type="entry name" value="Protein kinase-like (PK-like)"/>
    <property type="match status" value="1"/>
</dbReference>
<dbReference type="PANTHER" id="PTHR38248">
    <property type="entry name" value="FUNK1 6"/>
    <property type="match status" value="1"/>
</dbReference>
<evidence type="ECO:0000313" key="3">
    <source>
        <dbReference type="EMBL" id="KAK7688210.1"/>
    </source>
</evidence>
<evidence type="ECO:0000259" key="2">
    <source>
        <dbReference type="Pfam" id="PF17667"/>
    </source>
</evidence>
<reference evidence="3 4" key="1">
    <citation type="submission" date="2022-09" db="EMBL/GenBank/DDBJ databases">
        <authorList>
            <person name="Palmer J.M."/>
        </authorList>
    </citation>
    <scope>NUCLEOTIDE SEQUENCE [LARGE SCALE GENOMIC DNA]</scope>
    <source>
        <strain evidence="3 4">DSM 7382</strain>
    </source>
</reference>
<feature type="region of interest" description="Disordered" evidence="1">
    <location>
        <begin position="197"/>
        <end position="258"/>
    </location>
</feature>
<dbReference type="Pfam" id="PF17667">
    <property type="entry name" value="Pkinase_fungal"/>
    <property type="match status" value="2"/>
</dbReference>
<dbReference type="AlphaFoldDB" id="A0AAW0GGT0"/>
<comment type="caution">
    <text evidence="3">The sequence shown here is derived from an EMBL/GenBank/DDBJ whole genome shotgun (WGS) entry which is preliminary data.</text>
</comment>
<dbReference type="Gene3D" id="1.10.510.10">
    <property type="entry name" value="Transferase(Phosphotransferase) domain 1"/>
    <property type="match status" value="1"/>
</dbReference>
<feature type="domain" description="Fungal-type protein kinase" evidence="2">
    <location>
        <begin position="465"/>
        <end position="602"/>
    </location>
</feature>
<proteinExistence type="predicted"/>
<sequence>MSEYTHCFSLDEWMEAVLCQSPAQLSDWESFFTTAGLFMDPTLRQAVTDYLRADSYRNKHWMYEPFCLASNRILEFYLENAKAARPFLVKDLLFCRNHPIEIGLYHDVYCSPGVVLITQTIFNLMQTDEKTDEGDPYPTSGIKWTDLFSIFEFKTSHDRIYRDMAVSEWCRRQNITEDNLMSEKKLKDLPLPKAESSNKALVSLPPRGGSQDIPRLQPARPPKRPAASHADPIITKKRRTQSPAPQLEPNTPLFETPAKYETKTASYAAEMLSSTNGTRSHFFQCLIEGDIARFHYSDPTGIVWSTQFSWIRNLEKFAAILLAIAYCDHERLGMTVPGLTPPEPKTSIPKSLSIPPVSLKGYYLDMDYNGTTARVTLGEPIYIQYSLVGRDTRIYEAFTSVPISGCPGLVIKISMQFHTREPEVELLLKAREAGVGDHLPEPHMWSTRGQQRCSSKGVWGVLYPNNAMAEYKSRIQDIIVLTRHKPLEKALTPQNMYSLFNQLFDVLHHLRYDALMLHCDISPNNLMCEVLIEADGTEVFKLILIDIDLAVFLDKDGYPTGEKSKHHTGTLPFMAIDLLENTECTRCLRHDFESVFYVALWFLIKSKDTFTRWESLKRNQVHDAKCVLWGSGKRGLRQSIYGEFQLADSFSAYEPWILRMWEVFDDGNKAYIANYIANYKKTNFDMETLGGQVTHANMKAALESIRHELETTIPGLL</sequence>
<gene>
    <name evidence="3" type="ORF">QCA50_008580</name>
</gene>
<evidence type="ECO:0000313" key="4">
    <source>
        <dbReference type="Proteomes" id="UP001385951"/>
    </source>
</evidence>
<name>A0AAW0GGT0_9APHY</name>
<accession>A0AAW0GGT0</accession>
<dbReference type="InterPro" id="IPR040976">
    <property type="entry name" value="Pkinase_fungal"/>
</dbReference>
<dbReference type="InterPro" id="IPR011009">
    <property type="entry name" value="Kinase-like_dom_sf"/>
</dbReference>
<dbReference type="PANTHER" id="PTHR38248:SF2">
    <property type="entry name" value="FUNK1 11"/>
    <property type="match status" value="1"/>
</dbReference>
<dbReference type="EMBL" id="JASBNA010000011">
    <property type="protein sequence ID" value="KAK7688210.1"/>
    <property type="molecule type" value="Genomic_DNA"/>
</dbReference>
<organism evidence="3 4">
    <name type="scientific">Cerrena zonata</name>
    <dbReference type="NCBI Taxonomy" id="2478898"/>
    <lineage>
        <taxon>Eukaryota</taxon>
        <taxon>Fungi</taxon>
        <taxon>Dikarya</taxon>
        <taxon>Basidiomycota</taxon>
        <taxon>Agaricomycotina</taxon>
        <taxon>Agaricomycetes</taxon>
        <taxon>Polyporales</taxon>
        <taxon>Cerrenaceae</taxon>
        <taxon>Cerrena</taxon>
    </lineage>
</organism>
<protein>
    <recommendedName>
        <fullName evidence="2">Fungal-type protein kinase domain-containing protein</fullName>
    </recommendedName>
</protein>